<evidence type="ECO:0000313" key="3">
    <source>
        <dbReference type="Proteomes" id="UP001497516"/>
    </source>
</evidence>
<keyword evidence="3" id="KW-1185">Reference proteome</keyword>
<dbReference type="Proteomes" id="UP001497516">
    <property type="component" value="Chromosome 1"/>
</dbReference>
<evidence type="ECO:0008006" key="4">
    <source>
        <dbReference type="Google" id="ProtNLM"/>
    </source>
</evidence>
<organism evidence="2 3">
    <name type="scientific">Linum trigynum</name>
    <dbReference type="NCBI Taxonomy" id="586398"/>
    <lineage>
        <taxon>Eukaryota</taxon>
        <taxon>Viridiplantae</taxon>
        <taxon>Streptophyta</taxon>
        <taxon>Embryophyta</taxon>
        <taxon>Tracheophyta</taxon>
        <taxon>Spermatophyta</taxon>
        <taxon>Magnoliopsida</taxon>
        <taxon>eudicotyledons</taxon>
        <taxon>Gunneridae</taxon>
        <taxon>Pentapetalae</taxon>
        <taxon>rosids</taxon>
        <taxon>fabids</taxon>
        <taxon>Malpighiales</taxon>
        <taxon>Linaceae</taxon>
        <taxon>Linum</taxon>
    </lineage>
</organism>
<evidence type="ECO:0000313" key="2">
    <source>
        <dbReference type="EMBL" id="CAL1355946.1"/>
    </source>
</evidence>
<gene>
    <name evidence="2" type="ORF">LTRI10_LOCUS3676</name>
</gene>
<keyword evidence="1" id="KW-0732">Signal</keyword>
<proteinExistence type="predicted"/>
<accession>A0AAV2CID7</accession>
<name>A0AAV2CID7_9ROSI</name>
<dbReference type="AlphaFoldDB" id="A0AAV2CID7"/>
<dbReference type="EMBL" id="OZ034813">
    <property type="protein sequence ID" value="CAL1355946.1"/>
    <property type="molecule type" value="Genomic_DNA"/>
</dbReference>
<sequence>MLRRVIGVHLLVVALPSTDRCPIQPSSIYPKLDGLARVITDAKGPVQLGCKKGLHQLILGNVARLCCFFMLGMEDPLAAALLDAVVRSVSVVASVNMGKYDVYLVSVTSRWII</sequence>
<protein>
    <recommendedName>
        <fullName evidence="4">Secreted protein</fullName>
    </recommendedName>
</protein>
<reference evidence="2 3" key="1">
    <citation type="submission" date="2024-04" db="EMBL/GenBank/DDBJ databases">
        <authorList>
            <person name="Fracassetti M."/>
        </authorList>
    </citation>
    <scope>NUCLEOTIDE SEQUENCE [LARGE SCALE GENOMIC DNA]</scope>
</reference>
<feature type="signal peptide" evidence="1">
    <location>
        <begin position="1"/>
        <end position="20"/>
    </location>
</feature>
<feature type="chain" id="PRO_5043999203" description="Secreted protein" evidence="1">
    <location>
        <begin position="21"/>
        <end position="113"/>
    </location>
</feature>
<evidence type="ECO:0000256" key="1">
    <source>
        <dbReference type="SAM" id="SignalP"/>
    </source>
</evidence>